<feature type="transmembrane region" description="Helical" evidence="2">
    <location>
        <begin position="567"/>
        <end position="586"/>
    </location>
</feature>
<feature type="transmembrane region" description="Helical" evidence="2">
    <location>
        <begin position="178"/>
        <end position="195"/>
    </location>
</feature>
<name>A0ABW1NQM2_9ACTN</name>
<evidence type="ECO:0000256" key="1">
    <source>
        <dbReference type="SAM" id="MobiDB-lite"/>
    </source>
</evidence>
<keyword evidence="2" id="KW-1133">Transmembrane helix</keyword>
<evidence type="ECO:0008006" key="5">
    <source>
        <dbReference type="Google" id="ProtNLM"/>
    </source>
</evidence>
<dbReference type="Proteomes" id="UP001596137">
    <property type="component" value="Unassembled WGS sequence"/>
</dbReference>
<dbReference type="EMBL" id="JBHSRF010000063">
    <property type="protein sequence ID" value="MFC6085496.1"/>
    <property type="molecule type" value="Genomic_DNA"/>
</dbReference>
<sequence>MVWRWWPVGVGVVLGVVALGPALAAGFVLVYDMVFVPEPVVGAGAFGLTGNLPRAVPSDALVGVLGWVLPGQVVQKGILLGIFVLACSGVAALLAGERVPVRLAGAVFYAWNPFVAERLFLGQWALLLGYAGLPWAVRAVVSGRGVLGFLPAAAGGFMAMIITALTVLPVAAAGRTRAWWRVAVTCGVLSLPWLVPSLLAGRGVPSDAAGVEAFAARADSPFGVYASLLSLSGVWNAEVVPGGYDAVVPAALRLLVAVVAVGGFAMARDLPGRRGLAVAAAVGFVVAALGTVEPGRAVLRALIGFWPGFAVLRDAQQYVAPLALAQALGIAAVTRWLLRERGAASREREAAPEEREAAPRERETVRRERETVRREREAAPGDGRATLPGPGRSARVVIAGVMAAGPLLLLPGLLFGGFGRLAAVEYPRDFEVVRGIVAAEKGAGDVLLLPWEAYRRYPWNGDRASLDPLPRYLTRRVVWNDAVRVGDIVVGTEDPRARELGAVVRGAGEMTEGLRRGGVRFVVVDEPREWNVLQGRLAGAELRYQGENLRLYAVPDPVPPQAEGRKWLVVGLGWFVAFSYICFHLVGSRSNVGGRQTRASRGAE</sequence>
<feature type="compositionally biased region" description="Basic and acidic residues" evidence="1">
    <location>
        <begin position="347"/>
        <end position="379"/>
    </location>
</feature>
<keyword evidence="4" id="KW-1185">Reference proteome</keyword>
<evidence type="ECO:0000313" key="3">
    <source>
        <dbReference type="EMBL" id="MFC6085496.1"/>
    </source>
</evidence>
<gene>
    <name evidence="3" type="ORF">ACFP1K_30315</name>
</gene>
<proteinExistence type="predicted"/>
<feature type="transmembrane region" description="Helical" evidence="2">
    <location>
        <begin position="318"/>
        <end position="338"/>
    </location>
</feature>
<keyword evidence="2" id="KW-0812">Transmembrane</keyword>
<feature type="transmembrane region" description="Helical" evidence="2">
    <location>
        <begin position="77"/>
        <end position="95"/>
    </location>
</feature>
<feature type="transmembrane region" description="Helical" evidence="2">
    <location>
        <begin position="115"/>
        <end position="137"/>
    </location>
</feature>
<feature type="transmembrane region" description="Helical" evidence="2">
    <location>
        <begin position="274"/>
        <end position="292"/>
    </location>
</feature>
<comment type="caution">
    <text evidence="3">The sequence shown here is derived from an EMBL/GenBank/DDBJ whole genome shotgun (WGS) entry which is preliminary data.</text>
</comment>
<feature type="transmembrane region" description="Helical" evidence="2">
    <location>
        <begin position="149"/>
        <end position="171"/>
    </location>
</feature>
<accession>A0ABW1NQM2</accession>
<keyword evidence="2" id="KW-0472">Membrane</keyword>
<dbReference type="RefSeq" id="WP_380759695.1">
    <property type="nucleotide sequence ID" value="NZ_JBHSRF010000063.1"/>
</dbReference>
<feature type="transmembrane region" description="Helical" evidence="2">
    <location>
        <begin position="396"/>
        <end position="418"/>
    </location>
</feature>
<feature type="transmembrane region" description="Helical" evidence="2">
    <location>
        <begin position="246"/>
        <end position="267"/>
    </location>
</feature>
<organism evidence="3 4">
    <name type="scientific">Sphaerisporangium aureirubrum</name>
    <dbReference type="NCBI Taxonomy" id="1544736"/>
    <lineage>
        <taxon>Bacteria</taxon>
        <taxon>Bacillati</taxon>
        <taxon>Actinomycetota</taxon>
        <taxon>Actinomycetes</taxon>
        <taxon>Streptosporangiales</taxon>
        <taxon>Streptosporangiaceae</taxon>
        <taxon>Sphaerisporangium</taxon>
    </lineage>
</organism>
<reference evidence="4" key="1">
    <citation type="journal article" date="2019" name="Int. J. Syst. Evol. Microbiol.">
        <title>The Global Catalogue of Microorganisms (GCM) 10K type strain sequencing project: providing services to taxonomists for standard genome sequencing and annotation.</title>
        <authorList>
            <consortium name="The Broad Institute Genomics Platform"/>
            <consortium name="The Broad Institute Genome Sequencing Center for Infectious Disease"/>
            <person name="Wu L."/>
            <person name="Ma J."/>
        </authorList>
    </citation>
    <scope>NUCLEOTIDE SEQUENCE [LARGE SCALE GENOMIC DNA]</scope>
    <source>
        <strain evidence="4">JCM 30346</strain>
    </source>
</reference>
<evidence type="ECO:0000256" key="2">
    <source>
        <dbReference type="SAM" id="Phobius"/>
    </source>
</evidence>
<evidence type="ECO:0000313" key="4">
    <source>
        <dbReference type="Proteomes" id="UP001596137"/>
    </source>
</evidence>
<feature type="region of interest" description="Disordered" evidence="1">
    <location>
        <begin position="347"/>
        <end position="388"/>
    </location>
</feature>
<protein>
    <recommendedName>
        <fullName evidence="5">Transmembrane protein</fullName>
    </recommendedName>
</protein>